<feature type="transmembrane region" description="Helical" evidence="1">
    <location>
        <begin position="111"/>
        <end position="131"/>
    </location>
</feature>
<evidence type="ECO:0000256" key="1">
    <source>
        <dbReference type="SAM" id="Phobius"/>
    </source>
</evidence>
<reference evidence="2 3" key="1">
    <citation type="journal article" date="2009" name="Stand. Genomic Sci.">
        <title>Complete genome sequence of Pirellula staleyi type strain (ATCC 27377).</title>
        <authorList>
            <person name="Clum A."/>
            <person name="Tindall B.J."/>
            <person name="Sikorski J."/>
            <person name="Ivanova N."/>
            <person name="Mavrommatis K."/>
            <person name="Lucas S."/>
            <person name="Glavina del Rio T."/>
            <person name="Nolan M."/>
            <person name="Chen F."/>
            <person name="Tice H."/>
            <person name="Pitluck S."/>
            <person name="Cheng J.F."/>
            <person name="Chertkov O."/>
            <person name="Brettin T."/>
            <person name="Han C."/>
            <person name="Detter J.C."/>
            <person name="Kuske C."/>
            <person name="Bruce D."/>
            <person name="Goodwin L."/>
            <person name="Ovchinikova G."/>
            <person name="Pati A."/>
            <person name="Mikhailova N."/>
            <person name="Chen A."/>
            <person name="Palaniappan K."/>
            <person name="Land M."/>
            <person name="Hauser L."/>
            <person name="Chang Y.J."/>
            <person name="Jeffries C.D."/>
            <person name="Chain P."/>
            <person name="Rohde M."/>
            <person name="Goker M."/>
            <person name="Bristow J."/>
            <person name="Eisen J.A."/>
            <person name="Markowitz V."/>
            <person name="Hugenholtz P."/>
            <person name="Kyrpides N.C."/>
            <person name="Klenk H.P."/>
            <person name="Lapidus A."/>
        </authorList>
    </citation>
    <scope>NUCLEOTIDE SEQUENCE [LARGE SCALE GENOMIC DNA]</scope>
    <source>
        <strain evidence="3">ATCC 27377 / DSM 6068 / ICPB 4128</strain>
    </source>
</reference>
<keyword evidence="1" id="KW-0812">Transmembrane</keyword>
<feature type="transmembrane region" description="Helical" evidence="1">
    <location>
        <begin position="49"/>
        <end position="69"/>
    </location>
</feature>
<evidence type="ECO:0000313" key="3">
    <source>
        <dbReference type="Proteomes" id="UP000001887"/>
    </source>
</evidence>
<sequence length="132" mass="14827">MNPLPETPAKTGPPQRSKLHWWLLGCFYVLAVVWGIRCAYYPAASVLEILVPLAMCTVMCIWAVADSIARSHPIPLLARFWFFILAGIVVPGYIVWSRGWRGVGKLLMHSIAWYGICLAGMFAMRTVLYGWA</sequence>
<gene>
    <name evidence="2" type="ordered locus">Psta_0427</name>
</gene>
<organism evidence="2 3">
    <name type="scientific">Pirellula staleyi (strain ATCC 27377 / DSM 6068 / ICPB 4128)</name>
    <name type="common">Pirella staleyi</name>
    <dbReference type="NCBI Taxonomy" id="530564"/>
    <lineage>
        <taxon>Bacteria</taxon>
        <taxon>Pseudomonadati</taxon>
        <taxon>Planctomycetota</taxon>
        <taxon>Planctomycetia</taxon>
        <taxon>Pirellulales</taxon>
        <taxon>Pirellulaceae</taxon>
        <taxon>Pirellula</taxon>
    </lineage>
</organism>
<feature type="transmembrane region" description="Helical" evidence="1">
    <location>
        <begin position="21"/>
        <end position="43"/>
    </location>
</feature>
<keyword evidence="1" id="KW-1133">Transmembrane helix</keyword>
<protein>
    <recommendedName>
        <fullName evidence="4">Transmembrane protein</fullName>
    </recommendedName>
</protein>
<dbReference type="EMBL" id="CP001848">
    <property type="protein sequence ID" value="ADB15117.1"/>
    <property type="molecule type" value="Genomic_DNA"/>
</dbReference>
<dbReference type="Proteomes" id="UP000001887">
    <property type="component" value="Chromosome"/>
</dbReference>
<name>D2R386_PIRSD</name>
<dbReference type="KEGG" id="psl:Psta_0427"/>
<dbReference type="AlphaFoldDB" id="D2R386"/>
<proteinExistence type="predicted"/>
<dbReference type="OrthoDB" id="6896705at2"/>
<accession>D2R386</accession>
<evidence type="ECO:0008006" key="4">
    <source>
        <dbReference type="Google" id="ProtNLM"/>
    </source>
</evidence>
<evidence type="ECO:0000313" key="2">
    <source>
        <dbReference type="EMBL" id="ADB15117.1"/>
    </source>
</evidence>
<dbReference type="HOGENOM" id="CLU_1915107_0_0_0"/>
<keyword evidence="1" id="KW-0472">Membrane</keyword>
<keyword evidence="3" id="KW-1185">Reference proteome</keyword>
<feature type="transmembrane region" description="Helical" evidence="1">
    <location>
        <begin position="76"/>
        <end position="96"/>
    </location>
</feature>